<dbReference type="KEGG" id="ccb:Clocel_2823"/>
<keyword evidence="5" id="KW-0326">Glycosidase</keyword>
<evidence type="ECO:0000256" key="7">
    <source>
        <dbReference type="PIRSR" id="PIRSR600556-1"/>
    </source>
</evidence>
<dbReference type="GO" id="GO:0030245">
    <property type="term" value="P:cellulose catabolic process"/>
    <property type="evidence" value="ECO:0007669"/>
    <property type="project" value="UniProtKB-KW"/>
</dbReference>
<dbReference type="RefSeq" id="WP_013291798.1">
    <property type="nucleotide sequence ID" value="NC_014393.1"/>
</dbReference>
<sequence>MRKRLNKIVAVALTATTISSVAATVNTAQVSAAPVVPNNEYVQHFKDMYAKIHNANNGYFSDEGIPYHAVETLMVEAPDYGHETTSEAFSYYMWLEAMNAKLTGDFSGFKKAWDVTEKYIIPGETDQPSASMSNYDPNKPATYAAEHPDPSMYPSQLQFGAAVGKDPLYNELKSTYGTSQVYGMHWLLDVDNWYGFGGATSTSPVYINTFQRGVQESCWETVPQPCKDEMKYGGRNGFLDLFTGDSQYATQFKYTNAPDADARAVQATYYAQLAAKEWGVDISSYVAKSTKMGDFLRYSFFDKYFRKVGNSTQAGTGYDSAQYLLNWYYAWGGGISSNWSWRIGSSHNHFGYQNPMAAWILSNTSDFKPKSPNAATDWNNSLKRQIEFYQWLQSAEGGIAGGASNSNGGSYQAWPAGTATFYGMGYTPHPVYEDPGSNEWFGMQAWSMQRVAEYYYSSKDPAAKSLLDKWAKWACANVQFDDAAKKFKIPAKLVWTGQPDTWTGSYTGNSNLHVKVEAYGEDLGVAGSLSNALSYYAKALESSTDAADKVAYNTAKETSRKILDYLWASYQDDKGIAVTETRNDFKRFNQSVYIPSGWTGKMPNGDVIQSGATFLSIRSKYKQDPSWPKVEAALANGTGVDMTYHRFWGQSDIAIAFGTYGTLFTDPTPGLKGDVNSDAKVNAIDLAILKKYILDSTTKINTANSDMNGDGKVNAMDLALLKKALLA</sequence>
<dbReference type="InterPro" id="IPR002105">
    <property type="entry name" value="Dockerin_1_rpt"/>
</dbReference>
<keyword evidence="6" id="KW-0624">Polysaccharide degradation</keyword>
<dbReference type="eggNOG" id="COG5297">
    <property type="taxonomic scope" value="Bacteria"/>
</dbReference>
<keyword evidence="2 10" id="KW-0378">Hydrolase</keyword>
<evidence type="ECO:0000256" key="6">
    <source>
        <dbReference type="ARBA" id="ARBA00023326"/>
    </source>
</evidence>
<feature type="active site" description="Nucleophile" evidence="7">
    <location>
        <position position="259"/>
    </location>
</feature>
<feature type="domain" description="Dockerin" evidence="9">
    <location>
        <begin position="668"/>
        <end position="727"/>
    </location>
</feature>
<dbReference type="CDD" id="cd14256">
    <property type="entry name" value="Dockerin_I"/>
    <property type="match status" value="1"/>
</dbReference>
<evidence type="ECO:0000313" key="10">
    <source>
        <dbReference type="EMBL" id="ADL52519.1"/>
    </source>
</evidence>
<evidence type="ECO:0000256" key="5">
    <source>
        <dbReference type="ARBA" id="ARBA00023295"/>
    </source>
</evidence>
<evidence type="ECO:0000256" key="3">
    <source>
        <dbReference type="ARBA" id="ARBA00023001"/>
    </source>
</evidence>
<dbReference type="Pfam" id="PF02011">
    <property type="entry name" value="Glyco_hydro_48"/>
    <property type="match status" value="1"/>
</dbReference>
<feature type="active site" description="Proton donor" evidence="7">
    <location>
        <position position="87"/>
    </location>
</feature>
<dbReference type="InterPro" id="IPR012341">
    <property type="entry name" value="6hp_glycosidase-like_sf"/>
</dbReference>
<keyword evidence="4" id="KW-0119">Carbohydrate metabolism</keyword>
<evidence type="ECO:0000313" key="11">
    <source>
        <dbReference type="Proteomes" id="UP000002730"/>
    </source>
</evidence>
<dbReference type="eggNOG" id="COG3934">
    <property type="taxonomic scope" value="Bacteria"/>
</dbReference>
<dbReference type="InterPro" id="IPR016134">
    <property type="entry name" value="Dockerin_dom"/>
</dbReference>
<dbReference type="EMBL" id="CP002160">
    <property type="protein sequence ID" value="ADL52519.1"/>
    <property type="molecule type" value="Genomic_DNA"/>
</dbReference>
<dbReference type="PRINTS" id="PR00844">
    <property type="entry name" value="GLHYDRLASE48"/>
</dbReference>
<evidence type="ECO:0000256" key="2">
    <source>
        <dbReference type="ARBA" id="ARBA00022801"/>
    </source>
</evidence>
<dbReference type="PROSITE" id="PS00448">
    <property type="entry name" value="CLOS_CELLULOSOME_RPT"/>
    <property type="match status" value="2"/>
</dbReference>
<keyword evidence="11" id="KW-1185">Reference proteome</keyword>
<keyword evidence="3" id="KW-0136">Cellulose degradation</keyword>
<dbReference type="Pfam" id="PF00404">
    <property type="entry name" value="Dockerin_1"/>
    <property type="match status" value="1"/>
</dbReference>
<dbReference type="CAZy" id="GH48">
    <property type="family name" value="Glycoside Hydrolase Family 48"/>
</dbReference>
<evidence type="ECO:0000259" key="9">
    <source>
        <dbReference type="PROSITE" id="PS51766"/>
    </source>
</evidence>
<dbReference type="Gene3D" id="2.170.160.10">
    <property type="entry name" value="Endo-1,4-beta-glucanase f. Domain 2"/>
    <property type="match status" value="1"/>
</dbReference>
<dbReference type="HOGENOM" id="CLU_009014_1_0_9"/>
<dbReference type="InterPro" id="IPR036439">
    <property type="entry name" value="Dockerin_dom_sf"/>
</dbReference>
<evidence type="ECO:0000256" key="1">
    <source>
        <dbReference type="ARBA" id="ARBA00022729"/>
    </source>
</evidence>
<accession>D9SS72</accession>
<name>D9SS72_CLOC7</name>
<feature type="chain" id="PRO_5039624219" evidence="8">
    <location>
        <begin position="23"/>
        <end position="727"/>
    </location>
</feature>
<protein>
    <submittedName>
        <fullName evidence="10">Glycoside hydrolase family 48</fullName>
    </submittedName>
</protein>
<reference evidence="10 11" key="1">
    <citation type="submission" date="2010-08" db="EMBL/GenBank/DDBJ databases">
        <title>Complete sequence of Clostridium cellulovorans 743B.</title>
        <authorList>
            <consortium name="US DOE Joint Genome Institute"/>
            <person name="Lucas S."/>
            <person name="Copeland A."/>
            <person name="Lapidus A."/>
            <person name="Cheng J.-F."/>
            <person name="Bruce D."/>
            <person name="Goodwin L."/>
            <person name="Pitluck S."/>
            <person name="Chertkov O."/>
            <person name="Detter J.C."/>
            <person name="Han C."/>
            <person name="Tapia R."/>
            <person name="Land M."/>
            <person name="Hauser L."/>
            <person name="Chang Y.-J."/>
            <person name="Jeffries C."/>
            <person name="Kyrpides N."/>
            <person name="Ivanova N."/>
            <person name="Mikhailova N."/>
            <person name="Hemme C.L."/>
            <person name="Woyke T."/>
        </authorList>
    </citation>
    <scope>NUCLEOTIDE SEQUENCE [LARGE SCALE GENOMIC DNA]</scope>
    <source>
        <strain evidence="11">ATCC 35296 / DSM 3052 / OCM 3 / 743B</strain>
    </source>
</reference>
<dbReference type="PROSITE" id="PS51766">
    <property type="entry name" value="DOCKERIN"/>
    <property type="match status" value="1"/>
</dbReference>
<dbReference type="Gene3D" id="1.50.10.10">
    <property type="match status" value="1"/>
</dbReference>
<gene>
    <name evidence="10" type="ordered locus">Clocel_2823</name>
</gene>
<proteinExistence type="predicted"/>
<evidence type="ECO:0000256" key="4">
    <source>
        <dbReference type="ARBA" id="ARBA00023277"/>
    </source>
</evidence>
<dbReference type="Gene3D" id="4.10.870.10">
    <property type="entry name" value="Endo-1,4-beta-glucanase f. Domain 3"/>
    <property type="match status" value="1"/>
</dbReference>
<dbReference type="InterPro" id="IPR023309">
    <property type="entry name" value="Endo-1-4-beta-glucanase_dom2"/>
</dbReference>
<keyword evidence="1 8" id="KW-0732">Signal</keyword>
<dbReference type="SUPFAM" id="SSF63446">
    <property type="entry name" value="Type I dockerin domain"/>
    <property type="match status" value="1"/>
</dbReference>
<dbReference type="AlphaFoldDB" id="D9SS72"/>
<organism evidence="10 11">
    <name type="scientific">Clostridium cellulovorans (strain ATCC 35296 / DSM 3052 / OCM 3 / 743B)</name>
    <dbReference type="NCBI Taxonomy" id="573061"/>
    <lineage>
        <taxon>Bacteria</taxon>
        <taxon>Bacillati</taxon>
        <taxon>Bacillota</taxon>
        <taxon>Clostridia</taxon>
        <taxon>Eubacteriales</taxon>
        <taxon>Clostridiaceae</taxon>
        <taxon>Clostridium</taxon>
    </lineage>
</organism>
<dbReference type="SUPFAM" id="SSF48208">
    <property type="entry name" value="Six-hairpin glycosidases"/>
    <property type="match status" value="1"/>
</dbReference>
<dbReference type="InterPro" id="IPR000556">
    <property type="entry name" value="Glyco_hydro_48F"/>
</dbReference>
<feature type="signal peptide" evidence="8">
    <location>
        <begin position="1"/>
        <end position="22"/>
    </location>
</feature>
<evidence type="ECO:0000256" key="8">
    <source>
        <dbReference type="SAM" id="SignalP"/>
    </source>
</evidence>
<dbReference type="Proteomes" id="UP000002730">
    <property type="component" value="Chromosome"/>
</dbReference>
<dbReference type="OrthoDB" id="33861at2"/>
<dbReference type="InterPro" id="IPR027390">
    <property type="entry name" value="Endoglucanase_F_dom3"/>
</dbReference>
<dbReference type="InterPro" id="IPR008928">
    <property type="entry name" value="6-hairpin_glycosidase_sf"/>
</dbReference>
<dbReference type="GO" id="GO:0008810">
    <property type="term" value="F:cellulase activity"/>
    <property type="evidence" value="ECO:0007669"/>
    <property type="project" value="InterPro"/>
</dbReference>
<dbReference type="Gene3D" id="1.10.1330.10">
    <property type="entry name" value="Dockerin domain"/>
    <property type="match status" value="1"/>
</dbReference>
<dbReference type="STRING" id="573061.Clocel_2823"/>